<evidence type="ECO:0000256" key="6">
    <source>
        <dbReference type="ARBA" id="ARBA00022989"/>
    </source>
</evidence>
<protein>
    <submittedName>
        <fullName evidence="13">Interleukin-23 receptor</fullName>
    </submittedName>
</protein>
<keyword evidence="7 10" id="KW-0472">Membrane</keyword>
<dbReference type="PROSITE" id="PS50853">
    <property type="entry name" value="FN3"/>
    <property type="match status" value="1"/>
</dbReference>
<keyword evidence="4" id="KW-0732">Signal</keyword>
<evidence type="ECO:0000256" key="5">
    <source>
        <dbReference type="ARBA" id="ARBA00022737"/>
    </source>
</evidence>
<evidence type="ECO:0000313" key="13">
    <source>
        <dbReference type="RefSeq" id="XP_007538216.1"/>
    </source>
</evidence>
<evidence type="ECO:0000256" key="2">
    <source>
        <dbReference type="ARBA" id="ARBA00008921"/>
    </source>
</evidence>
<keyword evidence="3 10" id="KW-0812">Transmembrane</keyword>
<dbReference type="Proteomes" id="UP001652624">
    <property type="component" value="Chromosome 13"/>
</dbReference>
<dbReference type="Gene3D" id="2.60.40.10">
    <property type="entry name" value="Immunoglobulins"/>
    <property type="match status" value="2"/>
</dbReference>
<dbReference type="RefSeq" id="XP_007538216.1">
    <property type="nucleotide sequence ID" value="XM_007538154.2"/>
</dbReference>
<keyword evidence="6 10" id="KW-1133">Transmembrane helix</keyword>
<dbReference type="GO" id="GO:0005886">
    <property type="term" value="C:plasma membrane"/>
    <property type="evidence" value="ECO:0007669"/>
    <property type="project" value="UniProtKB-ARBA"/>
</dbReference>
<evidence type="ECO:0000259" key="11">
    <source>
        <dbReference type="PROSITE" id="PS50853"/>
    </source>
</evidence>
<evidence type="ECO:0000256" key="3">
    <source>
        <dbReference type="ARBA" id="ARBA00022692"/>
    </source>
</evidence>
<dbReference type="InParanoid" id="A0A1S3ANS8"/>
<evidence type="ECO:0000256" key="9">
    <source>
        <dbReference type="ARBA" id="ARBA00023180"/>
    </source>
</evidence>
<dbReference type="OrthoDB" id="9897281at2759"/>
<name>A0A1S3ANS8_ERIEU</name>
<dbReference type="InterPro" id="IPR036116">
    <property type="entry name" value="FN3_sf"/>
</dbReference>
<comment type="subcellular location">
    <subcellularLocation>
        <location evidence="1">Membrane</location>
        <topology evidence="1">Single-pass type I membrane protein</topology>
    </subcellularLocation>
</comment>
<dbReference type="CTD" id="149233"/>
<keyword evidence="12" id="KW-1185">Reference proteome</keyword>
<dbReference type="SUPFAM" id="SSF49265">
    <property type="entry name" value="Fibronectin type III"/>
    <property type="match status" value="2"/>
</dbReference>
<keyword evidence="8 13" id="KW-0675">Receptor</keyword>
<keyword evidence="5" id="KW-0677">Repeat</keyword>
<comment type="similarity">
    <text evidence="2">Belongs to the type I cytokine receptor family. Type 2 subfamily.</text>
</comment>
<evidence type="ECO:0000256" key="1">
    <source>
        <dbReference type="ARBA" id="ARBA00004479"/>
    </source>
</evidence>
<evidence type="ECO:0000256" key="4">
    <source>
        <dbReference type="ARBA" id="ARBA00022729"/>
    </source>
</evidence>
<proteinExistence type="inferred from homology"/>
<evidence type="ECO:0000256" key="8">
    <source>
        <dbReference type="ARBA" id="ARBA00023170"/>
    </source>
</evidence>
<dbReference type="FunFam" id="2.60.40.10:FF:001392">
    <property type="entry name" value="Interleukin 23 receptor"/>
    <property type="match status" value="1"/>
</dbReference>
<dbReference type="GeneID" id="103127260"/>
<evidence type="ECO:0000256" key="7">
    <source>
        <dbReference type="ARBA" id="ARBA00023136"/>
    </source>
</evidence>
<accession>A0A1S3ANS8</accession>
<dbReference type="FunCoup" id="A0A1S3ANS8">
    <property type="interactions" value="108"/>
</dbReference>
<feature type="domain" description="Fibronectin type-III" evidence="11">
    <location>
        <begin position="127"/>
        <end position="222"/>
    </location>
</feature>
<evidence type="ECO:0000256" key="10">
    <source>
        <dbReference type="SAM" id="Phobius"/>
    </source>
</evidence>
<dbReference type="PANTHER" id="PTHR48423:SF2">
    <property type="entry name" value="INTERLEUKIN-12 RECEPTOR SUBUNIT BETA-2"/>
    <property type="match status" value="1"/>
</dbReference>
<sequence length="630" mass="71703">MNQVVSQWDVLITLYMFFSWCHGGITNIKCSGRLWVEPATVFRMGMNVSVYCYVALKNCQPSTLHFYTNDNKESFQMTRINKTTAWFWYPNFLEPHASLFCTGECPGYFQETLICGKDISAGYPPDVPDEITCVIHEYSSHMTCTWNTGKPTYLDTRYLVHVESLETGEEQQYLTSSYINISTDSLQGGKKYLVWVQAANVLGTEMSKPLQVDLDDIVIPSATIISKIEDLNTTMPRTEVHWSSRSTIKNISCEVRHRNTANETWNVKEFATNLTYMQRSEFHLESNNTYVFQVRCQETGRRYWQPWSPALYHKTLESVPQTALKSSQRETQNSGLLITSTFKEHLISDNRQDIGLLSGMVFFAVLMSIFSLIGIFNRSLRTGIKRRTLLLIPKWLHEDIPKMENSKVVKMLQEQNKFMSSNSSQQVLYADPVVTEIEVFLPEERKPIVYTKETSRDSLEPRDCLQKSAHTGTTVVYIPDLNTGYKPQISEFLMGGSHLGSHEEMTPPTFKPPDSSLDLGENASFQKYPHFVFSVSSMNSQSNTLFLGDLNLISNQAESNPSGIQDSGEGETALLLENASPTVMIPEQTLLPDDFVSCLGILNEDLPSMNSYFPQNVLENHFNRILLLEK</sequence>
<evidence type="ECO:0000313" key="12">
    <source>
        <dbReference type="Proteomes" id="UP001652624"/>
    </source>
</evidence>
<dbReference type="eggNOG" id="ENOG502QUIH">
    <property type="taxonomic scope" value="Eukaryota"/>
</dbReference>
<organism evidence="12 13">
    <name type="scientific">Erinaceus europaeus</name>
    <name type="common">Western European hedgehog</name>
    <dbReference type="NCBI Taxonomy" id="9365"/>
    <lineage>
        <taxon>Eukaryota</taxon>
        <taxon>Metazoa</taxon>
        <taxon>Chordata</taxon>
        <taxon>Craniata</taxon>
        <taxon>Vertebrata</taxon>
        <taxon>Euteleostomi</taxon>
        <taxon>Mammalia</taxon>
        <taxon>Eutheria</taxon>
        <taxon>Laurasiatheria</taxon>
        <taxon>Eulipotyphla</taxon>
        <taxon>Erinaceidae</taxon>
        <taxon>Erinaceinae</taxon>
        <taxon>Erinaceus</taxon>
    </lineage>
</organism>
<dbReference type="PANTHER" id="PTHR48423">
    <property type="entry name" value="INTERLEUKIN-27 RECEPTOR SUBUNIT ALPHA"/>
    <property type="match status" value="1"/>
</dbReference>
<reference evidence="13" key="1">
    <citation type="submission" date="2025-08" db="UniProtKB">
        <authorList>
            <consortium name="RefSeq"/>
        </authorList>
    </citation>
    <scope>IDENTIFICATION</scope>
</reference>
<gene>
    <name evidence="13" type="primary">IL23R</name>
</gene>
<feature type="transmembrane region" description="Helical" evidence="10">
    <location>
        <begin position="354"/>
        <end position="377"/>
    </location>
</feature>
<keyword evidence="9" id="KW-0325">Glycoprotein</keyword>
<dbReference type="AlphaFoldDB" id="A0A1S3ANS8"/>
<dbReference type="InterPro" id="IPR013783">
    <property type="entry name" value="Ig-like_fold"/>
</dbReference>
<dbReference type="InterPro" id="IPR003961">
    <property type="entry name" value="FN3_dom"/>
</dbReference>
<dbReference type="InterPro" id="IPR052672">
    <property type="entry name" value="Type1_Cytokine_Rcpt_Type2"/>
</dbReference>